<protein>
    <submittedName>
        <fullName evidence="1">Uncharacterized protein</fullName>
    </submittedName>
</protein>
<sequence length="55" mass="6497">MWARRKRRSQRPFLSHVERELNHSRSLAFVLWFKSHGVVHADTPVVRATRASLSE</sequence>
<accession>J3JH93</accession>
<evidence type="ECO:0000313" key="2">
    <source>
        <dbReference type="Proteomes" id="UP000007813"/>
    </source>
</evidence>
<comment type="caution">
    <text evidence="1">The sequence shown here is derived from an EMBL/GenBank/DDBJ whole genome shotgun (WGS) entry which is preliminary data.</text>
</comment>
<reference evidence="1 2" key="1">
    <citation type="journal article" date="2012" name="J. Bacteriol.">
        <title>Draft Genome Sequence of the Extremely Halophilic Archaeon Halogranum salarium B-1T.</title>
        <authorList>
            <person name="Kim K.K."/>
            <person name="Lee K.C."/>
            <person name="Lee J.S."/>
        </authorList>
    </citation>
    <scope>NUCLEOTIDE SEQUENCE [LARGE SCALE GENOMIC DNA]</scope>
    <source>
        <strain evidence="1 2">B-1</strain>
    </source>
</reference>
<dbReference type="EMBL" id="ALJD01000003">
    <property type="protein sequence ID" value="EJN60786.1"/>
    <property type="molecule type" value="Genomic_DNA"/>
</dbReference>
<gene>
    <name evidence="1" type="ORF">HSB1_13890</name>
</gene>
<dbReference type="Proteomes" id="UP000007813">
    <property type="component" value="Unassembled WGS sequence"/>
</dbReference>
<name>J3JH93_9EURY</name>
<organism evidence="1 2">
    <name type="scientific">Halogranum salarium B-1</name>
    <dbReference type="NCBI Taxonomy" id="1210908"/>
    <lineage>
        <taxon>Archaea</taxon>
        <taxon>Methanobacteriati</taxon>
        <taxon>Methanobacteriota</taxon>
        <taxon>Stenosarchaea group</taxon>
        <taxon>Halobacteria</taxon>
        <taxon>Halobacteriales</taxon>
        <taxon>Haloferacaceae</taxon>
    </lineage>
</organism>
<proteinExistence type="predicted"/>
<evidence type="ECO:0000313" key="1">
    <source>
        <dbReference type="EMBL" id="EJN60786.1"/>
    </source>
</evidence>
<dbReference type="AlphaFoldDB" id="J3JH93"/>